<dbReference type="PATRIC" id="fig|742743.3.peg.223"/>
<dbReference type="STRING" id="742743.HMPREF9453_00222"/>
<gene>
    <name evidence="1" type="ORF">HMPREF9453_00222</name>
</gene>
<dbReference type="EMBL" id="ADLT01000007">
    <property type="protein sequence ID" value="EHO63862.1"/>
    <property type="molecule type" value="Genomic_DNA"/>
</dbReference>
<evidence type="ECO:0008006" key="3">
    <source>
        <dbReference type="Google" id="ProtNLM"/>
    </source>
</evidence>
<dbReference type="Proteomes" id="UP000003277">
    <property type="component" value="Unassembled WGS sequence"/>
</dbReference>
<name>H1CXY4_9FIRM</name>
<reference evidence="1 2" key="1">
    <citation type="submission" date="2011-11" db="EMBL/GenBank/DDBJ databases">
        <title>The Genome Sequence of Dialister succinatiphilus YIT 11850.</title>
        <authorList>
            <consortium name="The Broad Institute Genome Sequencing Platform"/>
            <person name="Earl A."/>
            <person name="Ward D."/>
            <person name="Feldgarden M."/>
            <person name="Gevers D."/>
            <person name="Morotomi M."/>
            <person name="Young S.K."/>
            <person name="Zeng Q."/>
            <person name="Gargeya S."/>
            <person name="Fitzgerald M."/>
            <person name="Haas B."/>
            <person name="Abouelleil A."/>
            <person name="Alvarado L."/>
            <person name="Arachchi H.M."/>
            <person name="Berlin A."/>
            <person name="Brown A."/>
            <person name="Chapman S.B."/>
            <person name="Dunbar C."/>
            <person name="Gearin G."/>
            <person name="Goldberg J."/>
            <person name="Griggs A."/>
            <person name="Gujja S."/>
            <person name="Heiman D."/>
            <person name="Howarth C."/>
            <person name="Lui A."/>
            <person name="MacDonald P.J.P."/>
            <person name="Montmayeur A."/>
            <person name="Murphy C."/>
            <person name="Neiman D."/>
            <person name="Pearson M."/>
            <person name="Priest M."/>
            <person name="Roberts A."/>
            <person name="Saif S."/>
            <person name="Shea T."/>
            <person name="Sisk P."/>
            <person name="Stolte C."/>
            <person name="Sykes S."/>
            <person name="Wortman J."/>
            <person name="Nusbaum C."/>
            <person name="Birren B."/>
        </authorList>
    </citation>
    <scope>NUCLEOTIDE SEQUENCE [LARGE SCALE GENOMIC DNA]</scope>
    <source>
        <strain evidence="1 2">YIT 11850</strain>
    </source>
</reference>
<evidence type="ECO:0000313" key="1">
    <source>
        <dbReference type="EMBL" id="EHO63862.1"/>
    </source>
</evidence>
<keyword evidence="2" id="KW-1185">Reference proteome</keyword>
<dbReference type="HOGENOM" id="CLU_1189090_0_0_9"/>
<comment type="caution">
    <text evidence="1">The sequence shown here is derived from an EMBL/GenBank/DDBJ whole genome shotgun (WGS) entry which is preliminary data.</text>
</comment>
<accession>H1CXY4</accession>
<dbReference type="AlphaFoldDB" id="H1CXY4"/>
<proteinExistence type="predicted"/>
<dbReference type="RefSeq" id="WP_008858728.1">
    <property type="nucleotide sequence ID" value="NZ_JH591187.1"/>
</dbReference>
<protein>
    <recommendedName>
        <fullName evidence="3">DarT domain-containing protein</fullName>
    </recommendedName>
</protein>
<dbReference type="eggNOG" id="ENOG50344IZ">
    <property type="taxonomic scope" value="Bacteria"/>
</dbReference>
<evidence type="ECO:0000313" key="2">
    <source>
        <dbReference type="Proteomes" id="UP000003277"/>
    </source>
</evidence>
<dbReference type="OrthoDB" id="9153376at2"/>
<organism evidence="1 2">
    <name type="scientific">Dialister succinatiphilus YIT 11850</name>
    <dbReference type="NCBI Taxonomy" id="742743"/>
    <lineage>
        <taxon>Bacteria</taxon>
        <taxon>Bacillati</taxon>
        <taxon>Bacillota</taxon>
        <taxon>Negativicutes</taxon>
        <taxon>Veillonellales</taxon>
        <taxon>Veillonellaceae</taxon>
        <taxon>Dialister</taxon>
    </lineage>
</organism>
<sequence length="232" mass="27534">MCSEFYTKDEVMTVLNDYKVTHLYHANTVKTACSYLAYKGLFSRRKMEVKGYPQTAQSSDRIDMKYGIYNDIFFDSCDIHNRAHNVNKYGPVLFVFSNKVIYEACHIAITRKNPIYWGNSYQLNENEHYFTNIEDLRAGFCYGNFGQSITFHNQEQVSFNTLQGIVLDCLPDDLLRQEKYKQKWDSAYCRLKYFVKQLNKQVPITLRSCDELCQCSDFYRNNYLEIDRFFDM</sequence>